<sequence>MKDTCPYCGSRLDQNFYCEFCVMTIPKEKVQTDHQREKVLVRDFVFREDAEKTTPELKNMTSFELMMLLKLIRKERATAYKLMTHFYRARKTGNPEYQDQEEDQGTDYQYWTKKMFVVENLLRERMVYIPQRLTDSYLEKMRDHIETMQHKPMYVRTRRKEKTK</sequence>
<dbReference type="RefSeq" id="WP_385943056.1">
    <property type="nucleotide sequence ID" value="NZ_JBHSOZ010000016.1"/>
</dbReference>
<evidence type="ECO:0008006" key="3">
    <source>
        <dbReference type="Google" id="ProtNLM"/>
    </source>
</evidence>
<evidence type="ECO:0000313" key="1">
    <source>
        <dbReference type="EMBL" id="MFC5714376.1"/>
    </source>
</evidence>
<protein>
    <recommendedName>
        <fullName evidence="3">Zinc-ribbon domain-containing protein</fullName>
    </recommendedName>
</protein>
<gene>
    <name evidence="1" type="ORF">ACFPU1_16645</name>
</gene>
<reference evidence="2" key="1">
    <citation type="journal article" date="2019" name="Int. J. Syst. Evol. Microbiol.">
        <title>The Global Catalogue of Microorganisms (GCM) 10K type strain sequencing project: providing services to taxonomists for standard genome sequencing and annotation.</title>
        <authorList>
            <consortium name="The Broad Institute Genomics Platform"/>
            <consortium name="The Broad Institute Genome Sequencing Center for Infectious Disease"/>
            <person name="Wu L."/>
            <person name="Ma J."/>
        </authorList>
    </citation>
    <scope>NUCLEOTIDE SEQUENCE [LARGE SCALE GENOMIC DNA]</scope>
    <source>
        <strain evidence="2">CECT 7184</strain>
    </source>
</reference>
<keyword evidence="2" id="KW-1185">Reference proteome</keyword>
<accession>A0ABW0YQG5</accession>
<evidence type="ECO:0000313" key="2">
    <source>
        <dbReference type="Proteomes" id="UP001596142"/>
    </source>
</evidence>
<dbReference type="EMBL" id="JBHSOZ010000016">
    <property type="protein sequence ID" value="MFC5714376.1"/>
    <property type="molecule type" value="Genomic_DNA"/>
</dbReference>
<comment type="caution">
    <text evidence="1">The sequence shown here is derived from an EMBL/GenBank/DDBJ whole genome shotgun (WGS) entry which is preliminary data.</text>
</comment>
<dbReference type="Proteomes" id="UP001596142">
    <property type="component" value="Unassembled WGS sequence"/>
</dbReference>
<organism evidence="1 2">
    <name type="scientific">Thalassorhabdus alkalitolerans</name>
    <dbReference type="NCBI Taxonomy" id="2282697"/>
    <lineage>
        <taxon>Bacteria</taxon>
        <taxon>Bacillati</taxon>
        <taxon>Bacillota</taxon>
        <taxon>Bacilli</taxon>
        <taxon>Bacillales</taxon>
        <taxon>Bacillaceae</taxon>
        <taxon>Thalassorhabdus</taxon>
    </lineage>
</organism>
<name>A0ABW0YQG5_9BACI</name>
<proteinExistence type="predicted"/>